<dbReference type="InParanoid" id="A0A1X7TSP6"/>
<dbReference type="AlphaFoldDB" id="A0A1X7TSP6"/>
<name>A0A1X7TSP6_AMPQE</name>
<organism evidence="1">
    <name type="scientific">Amphimedon queenslandica</name>
    <name type="common">Sponge</name>
    <dbReference type="NCBI Taxonomy" id="400682"/>
    <lineage>
        <taxon>Eukaryota</taxon>
        <taxon>Metazoa</taxon>
        <taxon>Porifera</taxon>
        <taxon>Demospongiae</taxon>
        <taxon>Heteroscleromorpha</taxon>
        <taxon>Haplosclerida</taxon>
        <taxon>Niphatidae</taxon>
        <taxon>Amphimedon</taxon>
    </lineage>
</organism>
<accession>A0A1X7TSP6</accession>
<sequence>MTSPSGLWPLGSVIQMQRDIAQLTNFKMSEADEIEFDNVYYAINDGEEYPFRTPNLDTALYYLYSDAVDEFKK</sequence>
<reference evidence="1" key="1">
    <citation type="submission" date="2017-05" db="UniProtKB">
        <authorList>
            <consortium name="EnsemblMetazoa"/>
        </authorList>
    </citation>
    <scope>IDENTIFICATION</scope>
</reference>
<evidence type="ECO:0000313" key="1">
    <source>
        <dbReference type="EnsemblMetazoa" id="Aqu2.1.18220_001"/>
    </source>
</evidence>
<dbReference type="EnsemblMetazoa" id="Aqu2.1.18220_001">
    <property type="protein sequence ID" value="Aqu2.1.18220_001"/>
    <property type="gene ID" value="Aqu2.1.18220"/>
</dbReference>
<proteinExistence type="predicted"/>
<protein>
    <submittedName>
        <fullName evidence="1">Uncharacterized protein</fullName>
    </submittedName>
</protein>